<evidence type="ECO:0000313" key="3">
    <source>
        <dbReference type="Proteomes" id="UP001189429"/>
    </source>
</evidence>
<dbReference type="InterPro" id="IPR004223">
    <property type="entry name" value="VitB12-dep_Met_synth_activ_dom"/>
</dbReference>
<proteinExistence type="predicted"/>
<protein>
    <recommendedName>
        <fullName evidence="1">AdoMet activation domain-containing protein</fullName>
    </recommendedName>
</protein>
<evidence type="ECO:0000313" key="2">
    <source>
        <dbReference type="EMBL" id="CAK0851574.1"/>
    </source>
</evidence>
<dbReference type="Gene3D" id="1.10.288.10">
    <property type="entry name" value="Cobalamin-dependent Methionine Synthase, domain 2"/>
    <property type="match status" value="1"/>
</dbReference>
<feature type="non-terminal residue" evidence="2">
    <location>
        <position position="1"/>
    </location>
</feature>
<dbReference type="Pfam" id="PF02965">
    <property type="entry name" value="Met_synt_B12"/>
    <property type="match status" value="1"/>
</dbReference>
<feature type="domain" description="AdoMet activation" evidence="1">
    <location>
        <begin position="86"/>
        <end position="230"/>
    </location>
</feature>
<comment type="caution">
    <text evidence="2">The sequence shown here is derived from an EMBL/GenBank/DDBJ whole genome shotgun (WGS) entry which is preliminary data.</text>
</comment>
<organism evidence="2 3">
    <name type="scientific">Prorocentrum cordatum</name>
    <dbReference type="NCBI Taxonomy" id="2364126"/>
    <lineage>
        <taxon>Eukaryota</taxon>
        <taxon>Sar</taxon>
        <taxon>Alveolata</taxon>
        <taxon>Dinophyceae</taxon>
        <taxon>Prorocentrales</taxon>
        <taxon>Prorocentraceae</taxon>
        <taxon>Prorocentrum</taxon>
    </lineage>
</organism>
<dbReference type="InterPro" id="IPR037010">
    <property type="entry name" value="VitB12-dep_Met_synth_activ_sf"/>
</dbReference>
<feature type="non-terminal residue" evidence="2">
    <location>
        <position position="883"/>
    </location>
</feature>
<dbReference type="Gene3D" id="3.10.196.10">
    <property type="entry name" value="Vitamin B12-dependent methionine synthase, activation domain"/>
    <property type="match status" value="1"/>
</dbReference>
<keyword evidence="3" id="KW-1185">Reference proteome</keyword>
<name>A0ABN9U0K6_9DINO</name>
<dbReference type="SUPFAM" id="SSF56507">
    <property type="entry name" value="Methionine synthase activation domain-like"/>
    <property type="match status" value="1"/>
</dbReference>
<evidence type="ECO:0000259" key="1">
    <source>
        <dbReference type="Pfam" id="PF02965"/>
    </source>
</evidence>
<sequence>VSVAWYQIVLWSCSKSQKIRDFIGQRSYLVGSRPLGAAALWAVAAACRGAWAAAPALASPLPAAVCHSARTPGADGPAGPLGCRAATGPQAEKLLAEAEEMTDWIDQETAKHATGIVCDWPTNTVSDYNETHADDDRLTQACQLYGLRQLLGMGVSTFRHHGDVITHKGACLEHIAASANTFGLGCHERRNTPRAKGGIDKAFLVETFADSLAEALAEPIHVQIRTMPWVASEPGARSRAPGRPWKQRDRLPDANARPTLAHSTACDHPDIEHLAADTDSLTHYGAILRSGIGQYLVVNRNGVEHRVPIQQHFNEQRRVVTTAYDHWDFEHRVVDHDGVARDAAVQNYGFLQHLVAHHAVVEHHITIQHYRDDQHLAVIRDGGDHRIAGTRPGIALHPVAHHGSVTTEQHHLDNYDVDKHQPPRCPPAAWPARAAGWCWMASGTLGPLQDLPMVVASAFHVHSGRASDVVDGPDDSALPSATFSPDRIHFFANSYSPDGNHVFANIVETSDTPCMRMVILMEPSLHASCRIFGISRDSAVLDAEPGIATSWTSSPPPEHSDIALSDASLIASLTFGSYFGGVDGSHDCKMPSLWCVFNRRGSFTVEVQSRMLTLEIHILHGIVTSWAHVAAIQHRTFGIELEAFRLTTLSLVIHSHGAVGGFYDSAPLSGTVGLDGNNFFANIFGFSGTHLLALSAETADALDMRMALPMEPPSHASCRNAGLVMESSVAHFEHFGVWKMMFETFGLALDRPEGVEVGAGRPVDRDAFAHTAAAGGQHHPDVYDLDQRRNRDHHNAHQQRHLKQHDENQQLLGGAWQGSSELYAKVWSAGLSQLGCSGYRRPLLTSIVPIPGSMLPCAVMVMHWKVAVLAASAAAAVLEMLEL</sequence>
<dbReference type="Proteomes" id="UP001189429">
    <property type="component" value="Unassembled WGS sequence"/>
</dbReference>
<accession>A0ABN9U0K6</accession>
<dbReference type="EMBL" id="CAUYUJ010015252">
    <property type="protein sequence ID" value="CAK0851574.1"/>
    <property type="molecule type" value="Genomic_DNA"/>
</dbReference>
<reference evidence="2" key="1">
    <citation type="submission" date="2023-10" db="EMBL/GenBank/DDBJ databases">
        <authorList>
            <person name="Chen Y."/>
            <person name="Shah S."/>
            <person name="Dougan E. K."/>
            <person name="Thang M."/>
            <person name="Chan C."/>
        </authorList>
    </citation>
    <scope>NUCLEOTIDE SEQUENCE [LARGE SCALE GENOMIC DNA]</scope>
</reference>
<gene>
    <name evidence="2" type="ORF">PCOR1329_LOCUS43696</name>
</gene>